<evidence type="ECO:0000313" key="3">
    <source>
        <dbReference type="Proteomes" id="UP001162480"/>
    </source>
</evidence>
<evidence type="ECO:0000256" key="1">
    <source>
        <dbReference type="SAM" id="MobiDB-lite"/>
    </source>
</evidence>
<feature type="compositionally biased region" description="Polar residues" evidence="1">
    <location>
        <begin position="1"/>
        <end position="18"/>
    </location>
</feature>
<dbReference type="EMBL" id="OX597824">
    <property type="protein sequence ID" value="CAI9729651.1"/>
    <property type="molecule type" value="Genomic_DNA"/>
</dbReference>
<dbReference type="Proteomes" id="UP001162480">
    <property type="component" value="Chromosome 11"/>
</dbReference>
<evidence type="ECO:0000313" key="2">
    <source>
        <dbReference type="EMBL" id="CAI9729651.1"/>
    </source>
</evidence>
<proteinExistence type="predicted"/>
<feature type="compositionally biased region" description="Gly residues" evidence="1">
    <location>
        <begin position="19"/>
        <end position="30"/>
    </location>
</feature>
<dbReference type="AlphaFoldDB" id="A0AA36F8E2"/>
<protein>
    <submittedName>
        <fullName evidence="2">Uncharacterized protein</fullName>
    </submittedName>
</protein>
<organism evidence="2 3">
    <name type="scientific">Octopus vulgaris</name>
    <name type="common">Common octopus</name>
    <dbReference type="NCBI Taxonomy" id="6645"/>
    <lineage>
        <taxon>Eukaryota</taxon>
        <taxon>Metazoa</taxon>
        <taxon>Spiralia</taxon>
        <taxon>Lophotrochozoa</taxon>
        <taxon>Mollusca</taxon>
        <taxon>Cephalopoda</taxon>
        <taxon>Coleoidea</taxon>
        <taxon>Octopodiformes</taxon>
        <taxon>Octopoda</taxon>
        <taxon>Incirrata</taxon>
        <taxon>Octopodidae</taxon>
        <taxon>Octopus</taxon>
    </lineage>
</organism>
<reference evidence="2" key="1">
    <citation type="submission" date="2023-08" db="EMBL/GenBank/DDBJ databases">
        <authorList>
            <person name="Alioto T."/>
            <person name="Alioto T."/>
            <person name="Gomez Garrido J."/>
        </authorList>
    </citation>
    <scope>NUCLEOTIDE SEQUENCE</scope>
</reference>
<keyword evidence="3" id="KW-1185">Reference proteome</keyword>
<feature type="region of interest" description="Disordered" evidence="1">
    <location>
        <begin position="1"/>
        <end position="56"/>
    </location>
</feature>
<gene>
    <name evidence="2" type="ORF">OCTVUL_1B029850</name>
</gene>
<sequence>MNVTLEQSTGNKPYNSRNGGEGTGGGGDGTGSYDKNYEANEEAGVERHDTGDDGIVVGPYQVHTSKKGVTGSNSLKWIIKISLMGSNAHTCG</sequence>
<accession>A0AA36F8E2</accession>
<name>A0AA36F8E2_OCTVU</name>